<dbReference type="AlphaFoldDB" id="A0A927BSW1"/>
<organism evidence="1 2">
    <name type="scientific">Paenibacillus sabuli</name>
    <dbReference type="NCBI Taxonomy" id="2772509"/>
    <lineage>
        <taxon>Bacteria</taxon>
        <taxon>Bacillati</taxon>
        <taxon>Bacillota</taxon>
        <taxon>Bacilli</taxon>
        <taxon>Bacillales</taxon>
        <taxon>Paenibacillaceae</taxon>
        <taxon>Paenibacillus</taxon>
    </lineage>
</organism>
<evidence type="ECO:0000313" key="2">
    <source>
        <dbReference type="Proteomes" id="UP000621560"/>
    </source>
</evidence>
<dbReference type="Proteomes" id="UP000621560">
    <property type="component" value="Unassembled WGS sequence"/>
</dbReference>
<reference evidence="1" key="1">
    <citation type="submission" date="2020-09" db="EMBL/GenBank/DDBJ databases">
        <title>A novel bacterium of genus Paenibacillus, isolated from South China Sea.</title>
        <authorList>
            <person name="Huang H."/>
            <person name="Mo K."/>
            <person name="Hu Y."/>
        </authorList>
    </citation>
    <scope>NUCLEOTIDE SEQUENCE</scope>
    <source>
        <strain evidence="1">IB182496</strain>
    </source>
</reference>
<protein>
    <submittedName>
        <fullName evidence="1">Uncharacterized protein</fullName>
    </submittedName>
</protein>
<name>A0A927BSW1_9BACL</name>
<accession>A0A927BSW1</accession>
<keyword evidence="2" id="KW-1185">Reference proteome</keyword>
<dbReference type="RefSeq" id="WP_190916042.1">
    <property type="nucleotide sequence ID" value="NZ_JACXIZ010000013.1"/>
</dbReference>
<gene>
    <name evidence="1" type="ORF">IDH44_06965</name>
</gene>
<dbReference type="EMBL" id="JACXIZ010000013">
    <property type="protein sequence ID" value="MBD2844924.1"/>
    <property type="molecule type" value="Genomic_DNA"/>
</dbReference>
<sequence>MSDAKRLLIKQVTGTLLLDSAAAGTPFVLGREGADWQVRVEQVSSELWTRLAPLSDDLNLFYFEEESGPRPEVRKWWLYGRKPPRLAYDADARTLTVLLDTRVYYSNDDVMQTREE</sequence>
<proteinExistence type="predicted"/>
<comment type="caution">
    <text evidence="1">The sequence shown here is derived from an EMBL/GenBank/DDBJ whole genome shotgun (WGS) entry which is preliminary data.</text>
</comment>
<evidence type="ECO:0000313" key="1">
    <source>
        <dbReference type="EMBL" id="MBD2844924.1"/>
    </source>
</evidence>